<sequence length="269" mass="29352">MILSTRARDGKRRDRREAIPRERRQVGHELPNVVPATTLEDDPTLSKTAVKGVLPLKTSDLEGTETSRTTRKALEETTTRVPTTSVTPSTKTSTLSSTTARTKASSRNSSTSTAVFPHSTVHDTSSTTLFTSTRTTSHELIFVTTFPPDFPIPTQGKTATEASGRGYAFIRDSKLADAMLLFLTFLGVFSVFTILLIRLTRLHERRKGTAKEDQMVGEDMRWAEGREVIEKRIVWDDGSASGGPVGVGGGRVRGEGSRLGKRQSWGTGG</sequence>
<keyword evidence="2" id="KW-0812">Transmembrane</keyword>
<feature type="compositionally biased region" description="Gly residues" evidence="1">
    <location>
        <begin position="240"/>
        <end position="251"/>
    </location>
</feature>
<feature type="compositionally biased region" description="Low complexity" evidence="1">
    <location>
        <begin position="79"/>
        <end position="115"/>
    </location>
</feature>
<feature type="region of interest" description="Disordered" evidence="1">
    <location>
        <begin position="1"/>
        <end position="117"/>
    </location>
</feature>
<feature type="compositionally biased region" description="Basic and acidic residues" evidence="1">
    <location>
        <begin position="1"/>
        <end position="27"/>
    </location>
</feature>
<evidence type="ECO:0000313" key="3">
    <source>
        <dbReference type="EMBL" id="KAK1927013.1"/>
    </source>
</evidence>
<comment type="caution">
    <text evidence="3">The sequence shown here is derived from an EMBL/GenBank/DDBJ whole genome shotgun (WGS) entry which is preliminary data.</text>
</comment>
<protein>
    <submittedName>
        <fullName evidence="3">Uncharacterized protein</fullName>
    </submittedName>
</protein>
<keyword evidence="2" id="KW-0472">Membrane</keyword>
<evidence type="ECO:0000256" key="1">
    <source>
        <dbReference type="SAM" id="MobiDB-lite"/>
    </source>
</evidence>
<reference evidence="3" key="1">
    <citation type="submission" date="2023-02" db="EMBL/GenBank/DDBJ databases">
        <title>Identification and recombinant expression of a fungal hydrolase from Papiliotrema laurentii that hydrolyzes apple cutin and clears colloidal polyester polyurethane.</title>
        <authorList>
            <consortium name="DOE Joint Genome Institute"/>
            <person name="Roman V.A."/>
            <person name="Bojanowski C."/>
            <person name="Crable B.R."/>
            <person name="Wagner D.N."/>
            <person name="Hung C.S."/>
            <person name="Nadeau L.J."/>
            <person name="Schratz L."/>
            <person name="Haridas S."/>
            <person name="Pangilinan J."/>
            <person name="Lipzen A."/>
            <person name="Na H."/>
            <person name="Yan M."/>
            <person name="Ng V."/>
            <person name="Grigoriev I.V."/>
            <person name="Spatafora J.W."/>
            <person name="Barlow D."/>
            <person name="Biffinger J."/>
            <person name="Kelley-Loughnane N."/>
            <person name="Varaljay V.A."/>
            <person name="Crookes-Goodson W.J."/>
        </authorList>
    </citation>
    <scope>NUCLEOTIDE SEQUENCE</scope>
    <source>
        <strain evidence="3">5307AH</strain>
    </source>
</reference>
<dbReference type="Proteomes" id="UP001182556">
    <property type="component" value="Unassembled WGS sequence"/>
</dbReference>
<evidence type="ECO:0000313" key="4">
    <source>
        <dbReference type="Proteomes" id="UP001182556"/>
    </source>
</evidence>
<keyword evidence="2" id="KW-1133">Transmembrane helix</keyword>
<evidence type="ECO:0000256" key="2">
    <source>
        <dbReference type="SAM" id="Phobius"/>
    </source>
</evidence>
<keyword evidence="4" id="KW-1185">Reference proteome</keyword>
<feature type="region of interest" description="Disordered" evidence="1">
    <location>
        <begin position="240"/>
        <end position="269"/>
    </location>
</feature>
<accession>A0AAD9FVU7</accession>
<feature type="transmembrane region" description="Helical" evidence="2">
    <location>
        <begin position="178"/>
        <end position="197"/>
    </location>
</feature>
<organism evidence="3 4">
    <name type="scientific">Papiliotrema laurentii</name>
    <name type="common">Cryptococcus laurentii</name>
    <dbReference type="NCBI Taxonomy" id="5418"/>
    <lineage>
        <taxon>Eukaryota</taxon>
        <taxon>Fungi</taxon>
        <taxon>Dikarya</taxon>
        <taxon>Basidiomycota</taxon>
        <taxon>Agaricomycotina</taxon>
        <taxon>Tremellomycetes</taxon>
        <taxon>Tremellales</taxon>
        <taxon>Rhynchogastremaceae</taxon>
        <taxon>Papiliotrema</taxon>
    </lineage>
</organism>
<dbReference type="AlphaFoldDB" id="A0AAD9FVU7"/>
<proteinExistence type="predicted"/>
<name>A0AAD9FVU7_PAPLA</name>
<gene>
    <name evidence="3" type="ORF">DB88DRAFT_514555</name>
</gene>
<dbReference type="EMBL" id="JAODAN010000001">
    <property type="protein sequence ID" value="KAK1927013.1"/>
    <property type="molecule type" value="Genomic_DNA"/>
</dbReference>